<protein>
    <submittedName>
        <fullName evidence="2">Uncharacterized protein</fullName>
    </submittedName>
</protein>
<reference evidence="3" key="1">
    <citation type="journal article" date="2024" name="IScience">
        <title>Strigolactones Initiate the Formation of Haustorium-like Structures in Castilleja.</title>
        <authorList>
            <person name="Buerger M."/>
            <person name="Peterson D."/>
            <person name="Chory J."/>
        </authorList>
    </citation>
    <scope>NUCLEOTIDE SEQUENCE [LARGE SCALE GENOMIC DNA]</scope>
</reference>
<dbReference type="EMBL" id="JAVIJP010000082">
    <property type="protein sequence ID" value="KAL3617355.1"/>
    <property type="molecule type" value="Genomic_DNA"/>
</dbReference>
<dbReference type="AlphaFoldDB" id="A0ABD3BIS6"/>
<feature type="region of interest" description="Disordered" evidence="1">
    <location>
        <begin position="1"/>
        <end position="34"/>
    </location>
</feature>
<name>A0ABD3BIS6_9LAMI</name>
<feature type="compositionally biased region" description="Basic and acidic residues" evidence="1">
    <location>
        <begin position="1"/>
        <end position="22"/>
    </location>
</feature>
<evidence type="ECO:0000313" key="3">
    <source>
        <dbReference type="Proteomes" id="UP001632038"/>
    </source>
</evidence>
<proteinExistence type="predicted"/>
<keyword evidence="3" id="KW-1185">Reference proteome</keyword>
<dbReference type="Proteomes" id="UP001632038">
    <property type="component" value="Unassembled WGS sequence"/>
</dbReference>
<organism evidence="2 3">
    <name type="scientific">Castilleja foliolosa</name>
    <dbReference type="NCBI Taxonomy" id="1961234"/>
    <lineage>
        <taxon>Eukaryota</taxon>
        <taxon>Viridiplantae</taxon>
        <taxon>Streptophyta</taxon>
        <taxon>Embryophyta</taxon>
        <taxon>Tracheophyta</taxon>
        <taxon>Spermatophyta</taxon>
        <taxon>Magnoliopsida</taxon>
        <taxon>eudicotyledons</taxon>
        <taxon>Gunneridae</taxon>
        <taxon>Pentapetalae</taxon>
        <taxon>asterids</taxon>
        <taxon>lamiids</taxon>
        <taxon>Lamiales</taxon>
        <taxon>Orobanchaceae</taxon>
        <taxon>Pedicularideae</taxon>
        <taxon>Castillejinae</taxon>
        <taxon>Castilleja</taxon>
    </lineage>
</organism>
<gene>
    <name evidence="2" type="ORF">CASFOL_038768</name>
</gene>
<evidence type="ECO:0000313" key="2">
    <source>
        <dbReference type="EMBL" id="KAL3617355.1"/>
    </source>
</evidence>
<evidence type="ECO:0000256" key="1">
    <source>
        <dbReference type="SAM" id="MobiDB-lite"/>
    </source>
</evidence>
<sequence>MEGKIADHRLEMQRSSRLDHAYPRPGLGRGGSRR</sequence>
<comment type="caution">
    <text evidence="2">The sequence shown here is derived from an EMBL/GenBank/DDBJ whole genome shotgun (WGS) entry which is preliminary data.</text>
</comment>
<accession>A0ABD3BIS6</accession>